<evidence type="ECO:0000313" key="4">
    <source>
        <dbReference type="Proteomes" id="UP000604046"/>
    </source>
</evidence>
<evidence type="ECO:0000313" key="2">
    <source>
        <dbReference type="EMBL" id="CAE7498167.1"/>
    </source>
</evidence>
<feature type="compositionally biased region" description="Low complexity" evidence="1">
    <location>
        <begin position="491"/>
        <end position="501"/>
    </location>
</feature>
<accession>A0A812SY70</accession>
<dbReference type="OrthoDB" id="411036at2759"/>
<sequence>MLARVPSTRARIVCSCAKRRVSRSRVAFARFAAMPASSSRSSSSSSSSSVSSHRDKVPECKLVQCSASETESSMNEPAPAKKRAYAGMLTWPCPRAYMETCDRRQQEKCLKPSDLSKKAFLQVFLDVCQARGSRHTIQKIIVVEEPHKRYEPGSDKRERHQHLAFLCNAHFVHCSVRKDLATKHGIHAFFTFNRSGFAAYVSYLLTEGPRKPGQDLDGDALFWPRSFTREKAMALTVARPQDAAQKKNKGKVTPAPAAEKRRTRLSFSEFTDFVVERNIQTVSRLWQAAKTEKLQGNVLVWNHVGSLPNAEKELHKVLAAWQPASQSSTLFTQSRYAVSAFSIPDGMKEWLKHETKTKALVVQGDGGLGKTEMVMACLVELCSAVHFLNKMDALKKVRLLPHQAVVLDDISMARLEIDDVKAWFDLEKPRDCAGRHEDGFLPEGVVRVFTTNHKPGQFFPVEYFQDDAHRIAVDRRHRWLHVVEDLRRVDAAPSGPSASAPVEPDIPSLPLAEFPEDDDAGLRDFFV</sequence>
<name>A0A812SY70_9DINO</name>
<organism evidence="3 4">
    <name type="scientific">Symbiodinium natans</name>
    <dbReference type="NCBI Taxonomy" id="878477"/>
    <lineage>
        <taxon>Eukaryota</taxon>
        <taxon>Sar</taxon>
        <taxon>Alveolata</taxon>
        <taxon>Dinophyceae</taxon>
        <taxon>Suessiales</taxon>
        <taxon>Symbiodiniaceae</taxon>
        <taxon>Symbiodinium</taxon>
    </lineage>
</organism>
<keyword evidence="4" id="KW-1185">Reference proteome</keyword>
<reference evidence="3" key="1">
    <citation type="submission" date="2021-02" db="EMBL/GenBank/DDBJ databases">
        <authorList>
            <person name="Dougan E. K."/>
            <person name="Rhodes N."/>
            <person name="Thang M."/>
            <person name="Chan C."/>
        </authorList>
    </citation>
    <scope>NUCLEOTIDE SEQUENCE</scope>
</reference>
<protein>
    <submittedName>
        <fullName evidence="3">Uncharacterized protein</fullName>
    </submittedName>
</protein>
<gene>
    <name evidence="2" type="ORF">SNAT2548_LOCUS27904</name>
    <name evidence="3" type="ORF">SNAT2548_LOCUS27906</name>
</gene>
<dbReference type="EMBL" id="CAJNDS010002495">
    <property type="protein sequence ID" value="CAE7498197.1"/>
    <property type="molecule type" value="Genomic_DNA"/>
</dbReference>
<proteinExistence type="predicted"/>
<dbReference type="Proteomes" id="UP000604046">
    <property type="component" value="Unassembled WGS sequence"/>
</dbReference>
<feature type="region of interest" description="Disordered" evidence="1">
    <location>
        <begin position="491"/>
        <end position="518"/>
    </location>
</feature>
<dbReference type="AlphaFoldDB" id="A0A812SY70"/>
<evidence type="ECO:0000313" key="3">
    <source>
        <dbReference type="EMBL" id="CAE7498197.1"/>
    </source>
</evidence>
<comment type="caution">
    <text evidence="3">The sequence shown here is derived from an EMBL/GenBank/DDBJ whole genome shotgun (WGS) entry which is preliminary data.</text>
</comment>
<dbReference type="EMBL" id="CAJNDS010002495">
    <property type="protein sequence ID" value="CAE7498167.1"/>
    <property type="molecule type" value="Genomic_DNA"/>
</dbReference>
<evidence type="ECO:0000256" key="1">
    <source>
        <dbReference type="SAM" id="MobiDB-lite"/>
    </source>
</evidence>